<proteinExistence type="predicted"/>
<dbReference type="Proteomes" id="UP000054549">
    <property type="component" value="Unassembled WGS sequence"/>
</dbReference>
<accession>A0A0C2SR18</accession>
<dbReference type="AlphaFoldDB" id="A0A0C2SR18"/>
<evidence type="ECO:0000313" key="1">
    <source>
        <dbReference type="EMBL" id="KIL56429.1"/>
    </source>
</evidence>
<dbReference type="InParanoid" id="A0A0C2SR18"/>
<organism evidence="1 2">
    <name type="scientific">Amanita muscaria (strain Koide BX008)</name>
    <dbReference type="NCBI Taxonomy" id="946122"/>
    <lineage>
        <taxon>Eukaryota</taxon>
        <taxon>Fungi</taxon>
        <taxon>Dikarya</taxon>
        <taxon>Basidiomycota</taxon>
        <taxon>Agaricomycotina</taxon>
        <taxon>Agaricomycetes</taxon>
        <taxon>Agaricomycetidae</taxon>
        <taxon>Agaricales</taxon>
        <taxon>Pluteineae</taxon>
        <taxon>Amanitaceae</taxon>
        <taxon>Amanita</taxon>
    </lineage>
</organism>
<sequence length="52" mass="5815">MVCFTMETVVCGARSRGSGVKYHLLKRASRNLHSPPFIVGFMNMLVFSCYAT</sequence>
<name>A0A0C2SR18_AMAMK</name>
<reference evidence="1 2" key="1">
    <citation type="submission" date="2014-04" db="EMBL/GenBank/DDBJ databases">
        <title>Evolutionary Origins and Diversification of the Mycorrhizal Mutualists.</title>
        <authorList>
            <consortium name="DOE Joint Genome Institute"/>
            <consortium name="Mycorrhizal Genomics Consortium"/>
            <person name="Kohler A."/>
            <person name="Kuo A."/>
            <person name="Nagy L.G."/>
            <person name="Floudas D."/>
            <person name="Copeland A."/>
            <person name="Barry K.W."/>
            <person name="Cichocki N."/>
            <person name="Veneault-Fourrey C."/>
            <person name="LaButti K."/>
            <person name="Lindquist E.A."/>
            <person name="Lipzen A."/>
            <person name="Lundell T."/>
            <person name="Morin E."/>
            <person name="Murat C."/>
            <person name="Riley R."/>
            <person name="Ohm R."/>
            <person name="Sun H."/>
            <person name="Tunlid A."/>
            <person name="Henrissat B."/>
            <person name="Grigoriev I.V."/>
            <person name="Hibbett D.S."/>
            <person name="Martin F."/>
        </authorList>
    </citation>
    <scope>NUCLEOTIDE SEQUENCE [LARGE SCALE GENOMIC DNA]</scope>
    <source>
        <strain evidence="1 2">Koide BX008</strain>
    </source>
</reference>
<protein>
    <submittedName>
        <fullName evidence="1">Uncharacterized protein</fullName>
    </submittedName>
</protein>
<keyword evidence="2" id="KW-1185">Reference proteome</keyword>
<dbReference type="HOGENOM" id="CLU_3086723_0_0_1"/>
<evidence type="ECO:0000313" key="2">
    <source>
        <dbReference type="Proteomes" id="UP000054549"/>
    </source>
</evidence>
<dbReference type="EMBL" id="KN818422">
    <property type="protein sequence ID" value="KIL56429.1"/>
    <property type="molecule type" value="Genomic_DNA"/>
</dbReference>
<gene>
    <name evidence="1" type="ORF">M378DRAFT_172734</name>
</gene>